<sequence>MGDCAAVPLCAQYQIQRLTFNDNRFIPRNVSIRLLRRNCNLREGQLIYGLKSSKVHVMKIPLPASNGLGSRKEHSLKCHCTWSFMDSEGVVPLNWMLVDQTLLTVSIIFTYMAGVIPQRRNFPSFTSSSRRKYKDAADSTNYGSGSDSWGEVRAKLLEALKAHEQNGDSDDVAIKFENCSKSYPLNMFAINEGPRLRLLWAAFQQLQQEVINISRAGRENWMVIVTDVIKGSIEAIYIKWLEDELRLKIGEPNTKLLTSTIGKLKGDDRILQNFNRSGKGELYSDLLFFLRFGSLRNGCCYDTKFLTENGVIILEDLVIWLADVTASFYLELVSIDGDTPSEISVLGLSLCSLSTRSLQRLRNEVALNRWLQQNFESVVAMFDDRYELYVLSRQQREMPENHKRAIWWKRFAFRNSEAPSVENFVQISPFSLPAKRTKELRALTGWRYYFSLVLEFSDITMPFLRAVCTKISNAVSFFLVCMIGRSVGLIFTGIRQSLGWRIGQEHSAQ</sequence>
<dbReference type="RefSeq" id="XP_020107426.1">
    <property type="nucleotide sequence ID" value="XM_020251837.1"/>
</dbReference>
<proteinExistence type="predicted"/>
<dbReference type="PANTHER" id="PTHR36807">
    <property type="entry name" value="PHOSPHOGLYCOLATE PHOSPHATASE"/>
    <property type="match status" value="1"/>
</dbReference>
<keyword evidence="1" id="KW-1185">Reference proteome</keyword>
<dbReference type="Pfam" id="PF12452">
    <property type="entry name" value="DUF3685"/>
    <property type="match status" value="2"/>
</dbReference>
<dbReference type="InterPro" id="IPR022552">
    <property type="entry name" value="UPF_Ycf55"/>
</dbReference>
<reference evidence="1" key="1">
    <citation type="journal article" date="2015" name="Nat. Genet.">
        <title>The pineapple genome and the evolution of CAM photosynthesis.</title>
        <authorList>
            <person name="Ming R."/>
            <person name="VanBuren R."/>
            <person name="Wai C.M."/>
            <person name="Tang H."/>
            <person name="Schatz M.C."/>
            <person name="Bowers J.E."/>
            <person name="Lyons E."/>
            <person name="Wang M.L."/>
            <person name="Chen J."/>
            <person name="Biggers E."/>
            <person name="Zhang J."/>
            <person name="Huang L."/>
            <person name="Zhang L."/>
            <person name="Miao W."/>
            <person name="Zhang J."/>
            <person name="Ye Z."/>
            <person name="Miao C."/>
            <person name="Lin Z."/>
            <person name="Wang H."/>
            <person name="Zhou H."/>
            <person name="Yim W.C."/>
            <person name="Priest H.D."/>
            <person name="Zheng C."/>
            <person name="Woodhouse M."/>
            <person name="Edger P.P."/>
            <person name="Guyot R."/>
            <person name="Guo H.B."/>
            <person name="Guo H."/>
            <person name="Zheng G."/>
            <person name="Singh R."/>
            <person name="Sharma A."/>
            <person name="Min X."/>
            <person name="Zheng Y."/>
            <person name="Lee H."/>
            <person name="Gurtowski J."/>
            <person name="Sedlazeck F.J."/>
            <person name="Harkess A."/>
            <person name="McKain M.R."/>
            <person name="Liao Z."/>
            <person name="Fang J."/>
            <person name="Liu J."/>
            <person name="Zhang X."/>
            <person name="Zhang Q."/>
            <person name="Hu W."/>
            <person name="Qin Y."/>
            <person name="Wang K."/>
            <person name="Chen L.Y."/>
            <person name="Shirley N."/>
            <person name="Lin Y.R."/>
            <person name="Liu L.Y."/>
            <person name="Hernandez A.G."/>
            <person name="Wright C.L."/>
            <person name="Bulone V."/>
            <person name="Tuskan G.A."/>
            <person name="Heath K."/>
            <person name="Zee F."/>
            <person name="Moore P.H."/>
            <person name="Sunkar R."/>
            <person name="Leebens-Mack J.H."/>
            <person name="Mockler T."/>
            <person name="Bennetzen J.L."/>
            <person name="Freeling M."/>
            <person name="Sankoff D."/>
            <person name="Paterson A.H."/>
            <person name="Zhu X."/>
            <person name="Yang X."/>
            <person name="Smith J.A."/>
            <person name="Cushman J.C."/>
            <person name="Paull R.E."/>
            <person name="Yu Q."/>
        </authorList>
    </citation>
    <scope>NUCLEOTIDE SEQUENCE [LARGE SCALE GENOMIC DNA]</scope>
    <source>
        <strain evidence="1">cv. F153</strain>
    </source>
</reference>
<dbReference type="Proteomes" id="UP000515123">
    <property type="component" value="Linkage group 17"/>
</dbReference>
<organism evidence="2">
    <name type="scientific">Ananas comosus</name>
    <name type="common">Pineapple</name>
    <name type="synonym">Ananas ananas</name>
    <dbReference type="NCBI Taxonomy" id="4615"/>
    <lineage>
        <taxon>Eukaryota</taxon>
        <taxon>Viridiplantae</taxon>
        <taxon>Streptophyta</taxon>
        <taxon>Embryophyta</taxon>
        <taxon>Tracheophyta</taxon>
        <taxon>Spermatophyta</taxon>
        <taxon>Magnoliopsida</taxon>
        <taxon>Liliopsida</taxon>
        <taxon>Poales</taxon>
        <taxon>Bromeliaceae</taxon>
        <taxon>Bromelioideae</taxon>
        <taxon>Ananas</taxon>
    </lineage>
</organism>
<reference evidence="2 3" key="2">
    <citation type="submission" date="2025-04" db="UniProtKB">
        <authorList>
            <consortium name="RefSeq"/>
        </authorList>
    </citation>
    <scope>IDENTIFICATION</scope>
    <source>
        <tissue evidence="2 3">Leaf</tissue>
    </source>
</reference>
<name>A0A6P5GFL1_ANACO</name>
<dbReference type="RefSeq" id="XP_020107427.1">
    <property type="nucleotide sequence ID" value="XM_020251838.1"/>
</dbReference>
<dbReference type="AlphaFoldDB" id="A0A6P5GFL1"/>
<dbReference type="GeneID" id="109723468"/>
<protein>
    <submittedName>
        <fullName evidence="2 3">Uncharacterized protein LOC109723468 isoform X1</fullName>
    </submittedName>
</protein>
<gene>
    <name evidence="2 3" type="primary">LOC109723468</name>
</gene>
<dbReference type="PANTHER" id="PTHR36807:SF2">
    <property type="entry name" value="PHOSPHOGLYCOLATE PHOSPHATASE"/>
    <property type="match status" value="1"/>
</dbReference>
<accession>A0A6P5GFL1</accession>
<evidence type="ECO:0000313" key="3">
    <source>
        <dbReference type="RefSeq" id="XP_020107427.1"/>
    </source>
</evidence>
<dbReference type="OrthoDB" id="2020436at2759"/>
<evidence type="ECO:0000313" key="2">
    <source>
        <dbReference type="RefSeq" id="XP_020107426.1"/>
    </source>
</evidence>
<evidence type="ECO:0000313" key="1">
    <source>
        <dbReference type="Proteomes" id="UP000515123"/>
    </source>
</evidence>